<dbReference type="AlphaFoldDB" id="A0A6J2KGH6"/>
<dbReference type="GeneID" id="114251144"/>
<feature type="chain" id="PRO_5027032758" evidence="1">
    <location>
        <begin position="26"/>
        <end position="178"/>
    </location>
</feature>
<dbReference type="Proteomes" id="UP000504629">
    <property type="component" value="Unplaced"/>
</dbReference>
<sequence length="178" mass="20644">MYTQRCTYSKMFLIFLILLKEIVVTQQTETAVDEGDVAVVAEDVAKDSVKDEVIKKASVPKTVPFSGRAHAKGSVRIVTHFGPNYGRKPWPFFMRTGPLPRYINSPYIWPLRVIEIQPQPCYRPFRMQRFGPKFAPFFDFVPRRTMWQRSVAIPMLNVPRYQCVPRLQNLKGDDTTDD</sequence>
<evidence type="ECO:0000313" key="2">
    <source>
        <dbReference type="Proteomes" id="UP000504629"/>
    </source>
</evidence>
<dbReference type="RefSeq" id="XP_028041125.1">
    <property type="nucleotide sequence ID" value="XM_028185324.1"/>
</dbReference>
<protein>
    <submittedName>
        <fullName evidence="3">Uncharacterized protein LOC114251144</fullName>
    </submittedName>
</protein>
<proteinExistence type="predicted"/>
<evidence type="ECO:0000313" key="3">
    <source>
        <dbReference type="RefSeq" id="XP_028041125.1"/>
    </source>
</evidence>
<reference evidence="3" key="1">
    <citation type="submission" date="2025-08" db="UniProtKB">
        <authorList>
            <consortium name="RefSeq"/>
        </authorList>
    </citation>
    <scope>IDENTIFICATION</scope>
    <source>
        <tissue evidence="3">Silk gland</tissue>
    </source>
</reference>
<gene>
    <name evidence="3" type="primary">LOC114251144</name>
</gene>
<feature type="signal peptide" evidence="1">
    <location>
        <begin position="1"/>
        <end position="25"/>
    </location>
</feature>
<organism evidence="2 3">
    <name type="scientific">Bombyx mandarina</name>
    <name type="common">Wild silk moth</name>
    <name type="synonym">Wild silkworm</name>
    <dbReference type="NCBI Taxonomy" id="7092"/>
    <lineage>
        <taxon>Eukaryota</taxon>
        <taxon>Metazoa</taxon>
        <taxon>Ecdysozoa</taxon>
        <taxon>Arthropoda</taxon>
        <taxon>Hexapoda</taxon>
        <taxon>Insecta</taxon>
        <taxon>Pterygota</taxon>
        <taxon>Neoptera</taxon>
        <taxon>Endopterygota</taxon>
        <taxon>Lepidoptera</taxon>
        <taxon>Glossata</taxon>
        <taxon>Ditrysia</taxon>
        <taxon>Bombycoidea</taxon>
        <taxon>Bombycidae</taxon>
        <taxon>Bombycinae</taxon>
        <taxon>Bombyx</taxon>
    </lineage>
</organism>
<dbReference type="KEGG" id="bman:114251144"/>
<keyword evidence="2" id="KW-1185">Reference proteome</keyword>
<evidence type="ECO:0000256" key="1">
    <source>
        <dbReference type="SAM" id="SignalP"/>
    </source>
</evidence>
<accession>A0A6J2KGH6</accession>
<keyword evidence="1" id="KW-0732">Signal</keyword>
<name>A0A6J2KGH6_BOMMA</name>